<gene>
    <name evidence="3" type="ORF">RUM43_012111</name>
</gene>
<evidence type="ECO:0000256" key="2">
    <source>
        <dbReference type="SAM" id="SignalP"/>
    </source>
</evidence>
<dbReference type="AlphaFoldDB" id="A0AAN8S6R3"/>
<accession>A0AAN8S6R3</accession>
<evidence type="ECO:0000313" key="3">
    <source>
        <dbReference type="EMBL" id="KAK6634709.1"/>
    </source>
</evidence>
<organism evidence="3 4">
    <name type="scientific">Polyplax serrata</name>
    <name type="common">Common mouse louse</name>
    <dbReference type="NCBI Taxonomy" id="468196"/>
    <lineage>
        <taxon>Eukaryota</taxon>
        <taxon>Metazoa</taxon>
        <taxon>Ecdysozoa</taxon>
        <taxon>Arthropoda</taxon>
        <taxon>Hexapoda</taxon>
        <taxon>Insecta</taxon>
        <taxon>Pterygota</taxon>
        <taxon>Neoptera</taxon>
        <taxon>Paraneoptera</taxon>
        <taxon>Psocodea</taxon>
        <taxon>Troctomorpha</taxon>
        <taxon>Phthiraptera</taxon>
        <taxon>Anoplura</taxon>
        <taxon>Polyplacidae</taxon>
        <taxon>Polyplax</taxon>
    </lineage>
</organism>
<name>A0AAN8S6R3_POLSC</name>
<proteinExistence type="predicted"/>
<feature type="region of interest" description="Disordered" evidence="1">
    <location>
        <begin position="120"/>
        <end position="156"/>
    </location>
</feature>
<sequence>MEVLNSCLLIVLLFVAVVSCVKPPTPEDIGTNFFLKASKSVPRIGRRTVDYENYFLKASKSIPRIGRRTVSEAGTSDWMSKTYFEPMKKNFFEKYYKGDEQPGWSELEKLYLDYPGTFPPEDSYPDLGSNIPPEPYWKRMKKPEYLNREQPQGQTK</sequence>
<evidence type="ECO:0000256" key="1">
    <source>
        <dbReference type="SAM" id="MobiDB-lite"/>
    </source>
</evidence>
<feature type="chain" id="PRO_5042963428" evidence="2">
    <location>
        <begin position="21"/>
        <end position="156"/>
    </location>
</feature>
<dbReference type="Proteomes" id="UP001372834">
    <property type="component" value="Unassembled WGS sequence"/>
</dbReference>
<dbReference type="EMBL" id="JAWJWE010000005">
    <property type="protein sequence ID" value="KAK6634709.1"/>
    <property type="molecule type" value="Genomic_DNA"/>
</dbReference>
<evidence type="ECO:0000313" key="4">
    <source>
        <dbReference type="Proteomes" id="UP001372834"/>
    </source>
</evidence>
<feature type="signal peptide" evidence="2">
    <location>
        <begin position="1"/>
        <end position="20"/>
    </location>
</feature>
<protein>
    <submittedName>
        <fullName evidence="3">Uncharacterized protein</fullName>
    </submittedName>
</protein>
<reference evidence="3 4" key="1">
    <citation type="submission" date="2023-10" db="EMBL/GenBank/DDBJ databases">
        <title>Genomes of two closely related lineages of the louse Polyplax serrata with different host specificities.</title>
        <authorList>
            <person name="Martinu J."/>
            <person name="Tarabai H."/>
            <person name="Stefka J."/>
            <person name="Hypsa V."/>
        </authorList>
    </citation>
    <scope>NUCLEOTIDE SEQUENCE [LARGE SCALE GENOMIC DNA]</scope>
    <source>
        <strain evidence="3">HR10_N</strain>
    </source>
</reference>
<keyword evidence="2" id="KW-0732">Signal</keyword>
<comment type="caution">
    <text evidence="3">The sequence shown here is derived from an EMBL/GenBank/DDBJ whole genome shotgun (WGS) entry which is preliminary data.</text>
</comment>